<gene>
    <name evidence="3" type="ORF">BJX66DRAFT_340451</name>
</gene>
<keyword evidence="4" id="KW-1185">Reference proteome</keyword>
<evidence type="ECO:0000313" key="4">
    <source>
        <dbReference type="Proteomes" id="UP001610563"/>
    </source>
</evidence>
<sequence>MSTSTTTTTATRTTTTTMTFPHEKKPNAPDYMYPPIAEPLLLRSIISQDIYLLGALFTILCQFAHPALAKGSYKHSQFAYRFQQRLQKTGCFLNVAVNGTDEEKRAIFGVVHKYHSRVKGDDYSADDPELHKWTAATLFVAIIRVRETFFGKMTRNEREKLFRECAIFGTSLRMPPEMWPSTLDEFWAYWDYNIATLIITDEARSLVHGMLYPPMALPMSMAWAVPVVRTVTINWLPERLAREYNVQPGLASQAAYVGIVSWVKAVYPWVPAGLKGQLSRGNLEDVRKAVARIKETGHWGTK</sequence>
<reference evidence="3 4" key="1">
    <citation type="submission" date="2024-07" db="EMBL/GenBank/DDBJ databases">
        <title>Section-level genome sequencing and comparative genomics of Aspergillus sections Usti and Cavernicolus.</title>
        <authorList>
            <consortium name="Lawrence Berkeley National Laboratory"/>
            <person name="Nybo J.L."/>
            <person name="Vesth T.C."/>
            <person name="Theobald S."/>
            <person name="Frisvad J.C."/>
            <person name="Larsen T.O."/>
            <person name="Kjaerboelling I."/>
            <person name="Rothschild-Mancinelli K."/>
            <person name="Lyhne E.K."/>
            <person name="Kogle M.E."/>
            <person name="Barry K."/>
            <person name="Clum A."/>
            <person name="Na H."/>
            <person name="Ledsgaard L."/>
            <person name="Lin J."/>
            <person name="Lipzen A."/>
            <person name="Kuo A."/>
            <person name="Riley R."/>
            <person name="Mondo S."/>
            <person name="Labutti K."/>
            <person name="Haridas S."/>
            <person name="Pangalinan J."/>
            <person name="Salamov A.A."/>
            <person name="Simmons B.A."/>
            <person name="Magnuson J.K."/>
            <person name="Chen J."/>
            <person name="Drula E."/>
            <person name="Henrissat B."/>
            <person name="Wiebenga A."/>
            <person name="Lubbers R.J."/>
            <person name="Gomes A.C."/>
            <person name="Makela M.R."/>
            <person name="Stajich J."/>
            <person name="Grigoriev I.V."/>
            <person name="Mortensen U.H."/>
            <person name="De Vries R.P."/>
            <person name="Baker S.E."/>
            <person name="Andersen M.R."/>
        </authorList>
    </citation>
    <scope>NUCLEOTIDE SEQUENCE [LARGE SCALE GENOMIC DNA]</scope>
    <source>
        <strain evidence="3 4">CBS 209.92</strain>
    </source>
</reference>
<accession>A0ABR4FY16</accession>
<dbReference type="PANTHER" id="PTHR36151">
    <property type="entry name" value="BLR2777 PROTEIN"/>
    <property type="match status" value="1"/>
</dbReference>
<feature type="region of interest" description="Disordered" evidence="1">
    <location>
        <begin position="1"/>
        <end position="23"/>
    </location>
</feature>
<feature type="domain" description="ER-bound oxygenase mpaB/mpaB'/Rubber oxygenase catalytic" evidence="2">
    <location>
        <begin position="49"/>
        <end position="264"/>
    </location>
</feature>
<protein>
    <recommendedName>
        <fullName evidence="2">ER-bound oxygenase mpaB/mpaB'/Rubber oxygenase catalytic domain-containing protein</fullName>
    </recommendedName>
</protein>
<dbReference type="EMBL" id="JBFTWV010000083">
    <property type="protein sequence ID" value="KAL2788177.1"/>
    <property type="molecule type" value="Genomic_DNA"/>
</dbReference>
<dbReference type="Pfam" id="PF09995">
    <property type="entry name" value="MPAB_Lcp_cat"/>
    <property type="match status" value="1"/>
</dbReference>
<dbReference type="PANTHER" id="PTHR36151:SF3">
    <property type="entry name" value="ER-BOUND OXYGENASE MPAB_MPAB'_RUBBER OXYGENASE CATALYTIC DOMAIN-CONTAINING PROTEIN"/>
    <property type="match status" value="1"/>
</dbReference>
<name>A0ABR4FY16_9EURO</name>
<evidence type="ECO:0000256" key="1">
    <source>
        <dbReference type="SAM" id="MobiDB-lite"/>
    </source>
</evidence>
<dbReference type="InterPro" id="IPR018713">
    <property type="entry name" value="MPAB/Lcp_cat_dom"/>
</dbReference>
<proteinExistence type="predicted"/>
<evidence type="ECO:0000259" key="2">
    <source>
        <dbReference type="Pfam" id="PF09995"/>
    </source>
</evidence>
<organism evidence="3 4">
    <name type="scientific">Aspergillus keveii</name>
    <dbReference type="NCBI Taxonomy" id="714993"/>
    <lineage>
        <taxon>Eukaryota</taxon>
        <taxon>Fungi</taxon>
        <taxon>Dikarya</taxon>
        <taxon>Ascomycota</taxon>
        <taxon>Pezizomycotina</taxon>
        <taxon>Eurotiomycetes</taxon>
        <taxon>Eurotiomycetidae</taxon>
        <taxon>Eurotiales</taxon>
        <taxon>Aspergillaceae</taxon>
        <taxon>Aspergillus</taxon>
        <taxon>Aspergillus subgen. Nidulantes</taxon>
    </lineage>
</organism>
<dbReference type="Proteomes" id="UP001610563">
    <property type="component" value="Unassembled WGS sequence"/>
</dbReference>
<feature type="compositionally biased region" description="Low complexity" evidence="1">
    <location>
        <begin position="1"/>
        <end position="19"/>
    </location>
</feature>
<comment type="caution">
    <text evidence="3">The sequence shown here is derived from an EMBL/GenBank/DDBJ whole genome shotgun (WGS) entry which is preliminary data.</text>
</comment>
<evidence type="ECO:0000313" key="3">
    <source>
        <dbReference type="EMBL" id="KAL2788177.1"/>
    </source>
</evidence>